<dbReference type="AlphaFoldDB" id="A0A182JB73"/>
<evidence type="ECO:0008006" key="4">
    <source>
        <dbReference type="Google" id="ProtNLM"/>
    </source>
</evidence>
<keyword evidence="3" id="KW-1185">Reference proteome</keyword>
<dbReference type="EnsemblMetazoa" id="ENSAATROPT017918">
    <property type="protein sequence ID" value="ENSAATROPP015865"/>
    <property type="gene ID" value="ENSAATROPG014624"/>
</dbReference>
<accession>A0A182JB73</accession>
<evidence type="ECO:0000256" key="1">
    <source>
        <dbReference type="SAM" id="SignalP"/>
    </source>
</evidence>
<sequence>MNLKSLVCAVFVCVAVWSTAATAQEVDPASGGLTLADQAAQYKETVLLVLQKRSTSVPPQNAAEVTAVLAEASQQLDACADALVAHQQVWQYKVCGSAVLQQGLAGLNALQAASSAASS</sequence>
<proteinExistence type="predicted"/>
<evidence type="ECO:0000313" key="3">
    <source>
        <dbReference type="Proteomes" id="UP000075880"/>
    </source>
</evidence>
<dbReference type="OrthoDB" id="8062006at2759"/>
<reference evidence="2" key="2">
    <citation type="submission" date="2022-08" db="UniProtKB">
        <authorList>
            <consortium name="EnsemblMetazoa"/>
        </authorList>
    </citation>
    <scope>IDENTIFICATION</scope>
    <source>
        <strain evidence="2">EBRO</strain>
    </source>
</reference>
<dbReference type="EnsemblMetazoa" id="AATE014810-RA">
    <property type="protein sequence ID" value="AATE014810-PA.1"/>
    <property type="gene ID" value="AATE014810"/>
</dbReference>
<protein>
    <recommendedName>
        <fullName evidence="4">Protein TsetseEP domain-containing protein</fullName>
    </recommendedName>
</protein>
<name>A0A182JB73_ANOAO</name>
<feature type="signal peptide" evidence="1">
    <location>
        <begin position="1"/>
        <end position="23"/>
    </location>
</feature>
<keyword evidence="1" id="KW-0732">Signal</keyword>
<feature type="chain" id="PRO_5044551065" description="Protein TsetseEP domain-containing protein" evidence="1">
    <location>
        <begin position="24"/>
        <end position="119"/>
    </location>
</feature>
<dbReference type="Proteomes" id="UP000075880">
    <property type="component" value="Unassembled WGS sequence"/>
</dbReference>
<dbReference type="VEuPathDB" id="VectorBase:AATE014810"/>
<organism evidence="2">
    <name type="scientific">Anopheles atroparvus</name>
    <name type="common">European mosquito</name>
    <dbReference type="NCBI Taxonomy" id="41427"/>
    <lineage>
        <taxon>Eukaryota</taxon>
        <taxon>Metazoa</taxon>
        <taxon>Ecdysozoa</taxon>
        <taxon>Arthropoda</taxon>
        <taxon>Hexapoda</taxon>
        <taxon>Insecta</taxon>
        <taxon>Pterygota</taxon>
        <taxon>Neoptera</taxon>
        <taxon>Endopterygota</taxon>
        <taxon>Diptera</taxon>
        <taxon>Nematocera</taxon>
        <taxon>Culicoidea</taxon>
        <taxon>Culicidae</taxon>
        <taxon>Anophelinae</taxon>
        <taxon>Anopheles</taxon>
    </lineage>
</organism>
<reference evidence="3" key="1">
    <citation type="submission" date="2021-09" db="EMBL/GenBank/DDBJ databases">
        <authorList>
            <consortium name="Infravec"/>
            <person name="Campbell I L."/>
            <person name="Maslen G."/>
            <person name="Yates A."/>
        </authorList>
    </citation>
    <scope>NUCLEOTIDE SEQUENCE [LARGE SCALE GENOMIC DNA]</scope>
    <source>
        <strain evidence="3">Infravec2 EBRE</strain>
    </source>
</reference>
<evidence type="ECO:0000313" key="2">
    <source>
        <dbReference type="EnsemblMetazoa" id="AATE014810-PA.1"/>
    </source>
</evidence>